<dbReference type="SUPFAM" id="SSF110296">
    <property type="entry name" value="Oligoxyloglucan reducing end-specific cellobiohydrolase"/>
    <property type="match status" value="1"/>
</dbReference>
<dbReference type="AlphaFoldDB" id="A0A660SP85"/>
<keyword evidence="1" id="KW-0732">Signal</keyword>
<dbReference type="EMBL" id="QNBD01000005">
    <property type="protein sequence ID" value="RKX72635.1"/>
    <property type="molecule type" value="Genomic_DNA"/>
</dbReference>
<dbReference type="Pfam" id="PF18962">
    <property type="entry name" value="Por_Secre_tail"/>
    <property type="match status" value="1"/>
</dbReference>
<dbReference type="Proteomes" id="UP000271125">
    <property type="component" value="Unassembled WGS sequence"/>
</dbReference>
<accession>A0A660SP85</accession>
<dbReference type="NCBIfam" id="TIGR04183">
    <property type="entry name" value="Por_Secre_tail"/>
    <property type="match status" value="1"/>
</dbReference>
<organism evidence="3 4">
    <name type="scientific">candidate division TA06 bacterium</name>
    <dbReference type="NCBI Taxonomy" id="2250710"/>
    <lineage>
        <taxon>Bacteria</taxon>
        <taxon>Bacteria division TA06</taxon>
    </lineage>
</organism>
<name>A0A660SP85_UNCT6</name>
<evidence type="ECO:0000256" key="1">
    <source>
        <dbReference type="SAM" id="SignalP"/>
    </source>
</evidence>
<reference evidence="3 4" key="1">
    <citation type="submission" date="2018-06" db="EMBL/GenBank/DDBJ databases">
        <title>Extensive metabolic versatility and redundancy in microbially diverse, dynamic hydrothermal sediments.</title>
        <authorList>
            <person name="Dombrowski N."/>
            <person name="Teske A."/>
            <person name="Baker B.J."/>
        </authorList>
    </citation>
    <scope>NUCLEOTIDE SEQUENCE [LARGE SCALE GENOMIC DNA]</scope>
    <source>
        <strain evidence="3">B10_G13</strain>
    </source>
</reference>
<evidence type="ECO:0000313" key="3">
    <source>
        <dbReference type="EMBL" id="RKX72635.1"/>
    </source>
</evidence>
<dbReference type="Gene3D" id="2.60.40.4070">
    <property type="match status" value="1"/>
</dbReference>
<comment type="caution">
    <text evidence="3">The sequence shown here is derived from an EMBL/GenBank/DDBJ whole genome shotgun (WGS) entry which is preliminary data.</text>
</comment>
<feature type="domain" description="Secretion system C-terminal sorting" evidence="2">
    <location>
        <begin position="463"/>
        <end position="538"/>
    </location>
</feature>
<evidence type="ECO:0000313" key="4">
    <source>
        <dbReference type="Proteomes" id="UP000271125"/>
    </source>
</evidence>
<dbReference type="InterPro" id="IPR026444">
    <property type="entry name" value="Secre_tail"/>
</dbReference>
<gene>
    <name evidence="3" type="ORF">DRP43_00215</name>
</gene>
<protein>
    <recommendedName>
        <fullName evidence="2">Secretion system C-terminal sorting domain-containing protein</fullName>
    </recommendedName>
</protein>
<sequence>MMKKYLLLMLLVCFITGSIFAEIPEDVLYGSGEVILSPVGFDNSLTGGNNSYFEQIYDELEYNDNSRWYDDILIMSRGNPAWGKLSTDVNELSGDIFVSLLVPKTGFDDTVYTYRSQNGGKTWTSFWTYQGSSNAGEIIDQKIIVGHDAGGPWIYNFIMFDGSGSVNEGLWVHGMRQDATGQFWKEIIDGGDSLSNFSVDRNIENPQHFFIAYQTNNYHIRRIKSSDSCQTWGYAGYVTSNGEYPSVAAGGDGYVYIAYQDTSDYKITVLRYTNNQVSPGIKVTEVDSSSDGIYRPTVAVARTSPGTSQNAWLLYSRTNSIGNKSIRRTYTTDGGQTWISPFIWEPVNQVHTTWNMIYPYARVSYNNSLIRVVATIRETGYDSLVYAYAQNSTPDTWEDRAILNDNRITGEFGGCVSYSLDCSGGYIVYRQYGSPNIWFDAYNWDGIADKKMTIKTESMNLTPNPSRGKTILYYSINNEGIVNVSLYDVSGKMVERLFNGTHKAGRHSINIENMKLSPGVYFVRMETSDRVETKTLTILK</sequence>
<feature type="chain" id="PRO_5024997457" description="Secretion system C-terminal sorting domain-containing protein" evidence="1">
    <location>
        <begin position="22"/>
        <end position="540"/>
    </location>
</feature>
<feature type="signal peptide" evidence="1">
    <location>
        <begin position="1"/>
        <end position="21"/>
    </location>
</feature>
<proteinExistence type="predicted"/>
<evidence type="ECO:0000259" key="2">
    <source>
        <dbReference type="Pfam" id="PF18962"/>
    </source>
</evidence>